<name>A0A081B886_9HYPH</name>
<dbReference type="PROSITE" id="PS51352">
    <property type="entry name" value="THIOREDOXIN_2"/>
    <property type="match status" value="1"/>
</dbReference>
<dbReference type="InterPro" id="IPR013740">
    <property type="entry name" value="Redoxin"/>
</dbReference>
<dbReference type="Pfam" id="PF08534">
    <property type="entry name" value="Redoxin"/>
    <property type="match status" value="1"/>
</dbReference>
<evidence type="ECO:0000256" key="4">
    <source>
        <dbReference type="ARBA" id="ARBA00023157"/>
    </source>
</evidence>
<dbReference type="CDD" id="cd03010">
    <property type="entry name" value="TlpA_like_DsbE"/>
    <property type="match status" value="1"/>
</dbReference>
<dbReference type="SUPFAM" id="SSF52833">
    <property type="entry name" value="Thioredoxin-like"/>
    <property type="match status" value="1"/>
</dbReference>
<gene>
    <name evidence="7" type="ORF">M2A_0753</name>
</gene>
<comment type="caution">
    <text evidence="7">The sequence shown here is derived from an EMBL/GenBank/DDBJ whole genome shotgun (WGS) entry which is preliminary data.</text>
</comment>
<dbReference type="EMBL" id="BBIO01000003">
    <property type="protein sequence ID" value="GAK44254.1"/>
    <property type="molecule type" value="Genomic_DNA"/>
</dbReference>
<dbReference type="InterPro" id="IPR013766">
    <property type="entry name" value="Thioredoxin_domain"/>
</dbReference>
<accession>A0A081B886</accession>
<dbReference type="STRING" id="1333998.M2A_0753"/>
<dbReference type="GO" id="GO:0030288">
    <property type="term" value="C:outer membrane-bounded periplasmic space"/>
    <property type="evidence" value="ECO:0007669"/>
    <property type="project" value="InterPro"/>
</dbReference>
<dbReference type="InterPro" id="IPR004799">
    <property type="entry name" value="Periplasmic_diS_OxRdtase_DsbE"/>
</dbReference>
<comment type="similarity">
    <text evidence="2">Belongs to the thioredoxin family. DsbE subfamily.</text>
</comment>
<keyword evidence="8" id="KW-1185">Reference proteome</keyword>
<dbReference type="eggNOG" id="COG0526">
    <property type="taxonomic scope" value="Bacteria"/>
</dbReference>
<dbReference type="NCBIfam" id="TIGR00385">
    <property type="entry name" value="dsbE"/>
    <property type="match status" value="1"/>
</dbReference>
<evidence type="ECO:0000259" key="6">
    <source>
        <dbReference type="PROSITE" id="PS51352"/>
    </source>
</evidence>
<dbReference type="Gene3D" id="3.40.30.10">
    <property type="entry name" value="Glutaredoxin"/>
    <property type="match status" value="1"/>
</dbReference>
<dbReference type="Proteomes" id="UP000028702">
    <property type="component" value="Unassembled WGS sequence"/>
</dbReference>
<keyword evidence="5" id="KW-0676">Redox-active center</keyword>
<dbReference type="PANTHER" id="PTHR42852">
    <property type="entry name" value="THIOL:DISULFIDE INTERCHANGE PROTEIN DSBE"/>
    <property type="match status" value="1"/>
</dbReference>
<evidence type="ECO:0000256" key="3">
    <source>
        <dbReference type="ARBA" id="ARBA00022748"/>
    </source>
</evidence>
<keyword evidence="3" id="KW-0201">Cytochrome c-type biogenesis</keyword>
<dbReference type="InterPro" id="IPR036249">
    <property type="entry name" value="Thioredoxin-like_sf"/>
</dbReference>
<dbReference type="GO" id="GO:0017004">
    <property type="term" value="P:cytochrome complex assembly"/>
    <property type="evidence" value="ECO:0007669"/>
    <property type="project" value="UniProtKB-KW"/>
</dbReference>
<protein>
    <submittedName>
        <fullName evidence="7">Periplasmic protein thiol--disulfide oxidoreductase DsbE</fullName>
    </submittedName>
</protein>
<dbReference type="PANTHER" id="PTHR42852:SF6">
    <property type="entry name" value="THIOL:DISULFIDE INTERCHANGE PROTEIN DSBE"/>
    <property type="match status" value="1"/>
</dbReference>
<proteinExistence type="inferred from homology"/>
<evidence type="ECO:0000256" key="2">
    <source>
        <dbReference type="ARBA" id="ARBA00007758"/>
    </source>
</evidence>
<evidence type="ECO:0000256" key="1">
    <source>
        <dbReference type="ARBA" id="ARBA00004196"/>
    </source>
</evidence>
<dbReference type="AlphaFoldDB" id="A0A081B886"/>
<evidence type="ECO:0000313" key="8">
    <source>
        <dbReference type="Proteomes" id="UP000028702"/>
    </source>
</evidence>
<dbReference type="GO" id="GO:0015036">
    <property type="term" value="F:disulfide oxidoreductase activity"/>
    <property type="evidence" value="ECO:0007669"/>
    <property type="project" value="InterPro"/>
</dbReference>
<dbReference type="PROSITE" id="PS00194">
    <property type="entry name" value="THIOREDOXIN_1"/>
    <property type="match status" value="1"/>
</dbReference>
<evidence type="ECO:0000313" key="7">
    <source>
        <dbReference type="EMBL" id="GAK44254.1"/>
    </source>
</evidence>
<reference evidence="7 8" key="1">
    <citation type="submission" date="2014-07" db="EMBL/GenBank/DDBJ databases">
        <title>Tepidicaulis marinum gen. nov., sp. nov., a novel marine bacterium denitrifying nitrate to nitrous oxide strictly under microaerobic conditions.</title>
        <authorList>
            <person name="Takeuchi M."/>
            <person name="Yamagishi T."/>
            <person name="Kamagata Y."/>
            <person name="Oshima K."/>
            <person name="Hattori M."/>
            <person name="Katayama T."/>
            <person name="Hanada S."/>
            <person name="Tamaki H."/>
            <person name="Marumo K."/>
            <person name="Maeda H."/>
            <person name="Nedachi M."/>
            <person name="Iwasaki W."/>
            <person name="Suwa Y."/>
            <person name="Sakata S."/>
        </authorList>
    </citation>
    <scope>NUCLEOTIDE SEQUENCE [LARGE SCALE GENOMIC DNA]</scope>
    <source>
        <strain evidence="7 8">MA2</strain>
    </source>
</reference>
<comment type="subcellular location">
    <subcellularLocation>
        <location evidence="1">Cell envelope</location>
    </subcellularLocation>
</comment>
<dbReference type="InterPro" id="IPR050553">
    <property type="entry name" value="Thioredoxin_ResA/DsbE_sf"/>
</dbReference>
<evidence type="ECO:0000256" key="5">
    <source>
        <dbReference type="ARBA" id="ARBA00023284"/>
    </source>
</evidence>
<keyword evidence="4" id="KW-1015">Disulfide bond</keyword>
<dbReference type="InterPro" id="IPR017937">
    <property type="entry name" value="Thioredoxin_CS"/>
</dbReference>
<sequence>MRWTAFIPAALFAGLAALFYFAIFAGDPSKLPSALIGKPVPEFDLPPVEGLETPGLATKDLKTGEMTVVNVWASWCVPCRQEHPLLETLRRRGARLAGLNYKDQPEAARRFLGTLGNPFERVGADRSGQVGIDWGVYGVPETFVVDGEGNIIHKHVGPLAPKDIEETLLPLIEGRAR</sequence>
<organism evidence="7 8">
    <name type="scientific">Tepidicaulis marinus</name>
    <dbReference type="NCBI Taxonomy" id="1333998"/>
    <lineage>
        <taxon>Bacteria</taxon>
        <taxon>Pseudomonadati</taxon>
        <taxon>Pseudomonadota</taxon>
        <taxon>Alphaproteobacteria</taxon>
        <taxon>Hyphomicrobiales</taxon>
        <taxon>Parvibaculaceae</taxon>
        <taxon>Tepidicaulis</taxon>
    </lineage>
</organism>
<dbReference type="RefSeq" id="WP_045443209.1">
    <property type="nucleotide sequence ID" value="NZ_BBIO01000003.1"/>
</dbReference>
<feature type="domain" description="Thioredoxin" evidence="6">
    <location>
        <begin position="34"/>
        <end position="173"/>
    </location>
</feature>